<dbReference type="Proteomes" id="UP000306791">
    <property type="component" value="Unassembled WGS sequence"/>
</dbReference>
<dbReference type="Pfam" id="PF09411">
    <property type="entry name" value="PagL"/>
    <property type="match status" value="1"/>
</dbReference>
<gene>
    <name evidence="1" type="ORF">FDY93_15275</name>
</gene>
<dbReference type="EMBL" id="VANI01000016">
    <property type="protein sequence ID" value="TLM75657.1"/>
    <property type="molecule type" value="Genomic_DNA"/>
</dbReference>
<reference evidence="1 2" key="1">
    <citation type="submission" date="2019-05" db="EMBL/GenBank/DDBJ databases">
        <title>Microbulbifer harenosus sp. nov., an alginate-degrading bacterium isolated from coastal sand.</title>
        <authorList>
            <person name="Huang H."/>
            <person name="Mo K."/>
            <person name="Bao S."/>
        </authorList>
    </citation>
    <scope>NUCLEOTIDE SEQUENCE [LARGE SCALE GENOMIC DNA]</scope>
    <source>
        <strain evidence="1 2">HB161719</strain>
    </source>
</reference>
<dbReference type="GO" id="GO:0016787">
    <property type="term" value="F:hydrolase activity"/>
    <property type="evidence" value="ECO:0007669"/>
    <property type="project" value="UniProtKB-KW"/>
</dbReference>
<keyword evidence="2" id="KW-1185">Reference proteome</keyword>
<comment type="caution">
    <text evidence="1">The sequence shown here is derived from an EMBL/GenBank/DDBJ whole genome shotgun (WGS) entry which is preliminary data.</text>
</comment>
<proteinExistence type="predicted"/>
<accession>A0ABY2UJV4</accession>
<evidence type="ECO:0000313" key="1">
    <source>
        <dbReference type="EMBL" id="TLM75657.1"/>
    </source>
</evidence>
<keyword evidence="1" id="KW-0378">Hydrolase</keyword>
<dbReference type="InterPro" id="IPR018550">
    <property type="entry name" value="Lipid-A_deacylase-rel"/>
</dbReference>
<name>A0ABY2UJV4_9GAMM</name>
<dbReference type="Gene3D" id="2.40.160.20">
    <property type="match status" value="1"/>
</dbReference>
<organism evidence="1 2">
    <name type="scientific">Microbulbifer harenosus</name>
    <dbReference type="NCBI Taxonomy" id="2576840"/>
    <lineage>
        <taxon>Bacteria</taxon>
        <taxon>Pseudomonadati</taxon>
        <taxon>Pseudomonadota</taxon>
        <taxon>Gammaproteobacteria</taxon>
        <taxon>Cellvibrionales</taxon>
        <taxon>Microbulbiferaceae</taxon>
        <taxon>Microbulbifer</taxon>
    </lineage>
</organism>
<sequence length="189" mass="21533">MQKNNLNEVSALVLRLLAIIISIFFFQQAAANELLISAGGGPQPDSPQTNRTYGIDYSFKKFEKSHRQHIHLGVSYTRVETDTQENNSFHAVSIYPQLNLYPRKQSWGQPYFFVRALGPSYISSNQLGDRHQDNHFAFQAQVGYAARINWQSSEDLVVMVSWKHFSNANLFSDNEGIDMPFVINVGLNF</sequence>
<protein>
    <submittedName>
        <fullName evidence="1">Acyloxyacyl hydrolase</fullName>
    </submittedName>
</protein>
<evidence type="ECO:0000313" key="2">
    <source>
        <dbReference type="Proteomes" id="UP000306791"/>
    </source>
</evidence>